<dbReference type="Pfam" id="PF07727">
    <property type="entry name" value="RVT_2"/>
    <property type="match status" value="2"/>
</dbReference>
<dbReference type="GO" id="GO:0003964">
    <property type="term" value="F:RNA-directed DNA polymerase activity"/>
    <property type="evidence" value="ECO:0007669"/>
    <property type="project" value="UniProtKB-KW"/>
</dbReference>
<comment type="catalytic activity">
    <reaction evidence="22">
        <text>DNA(n) + a 2'-deoxyribonucleoside 5'-triphosphate = DNA(n+1) + diphosphate</text>
        <dbReference type="Rhea" id="RHEA:22508"/>
        <dbReference type="Rhea" id="RHEA-COMP:17339"/>
        <dbReference type="Rhea" id="RHEA-COMP:17340"/>
        <dbReference type="ChEBI" id="CHEBI:33019"/>
        <dbReference type="ChEBI" id="CHEBI:61560"/>
        <dbReference type="ChEBI" id="CHEBI:173112"/>
        <dbReference type="EC" id="2.7.7.49"/>
    </reaction>
</comment>
<comment type="catalytic activity">
    <reaction evidence="23">
        <text>DNA(n) + a 2'-deoxyribonucleoside 5'-triphosphate = DNA(n+1) + diphosphate</text>
        <dbReference type="Rhea" id="RHEA:22508"/>
        <dbReference type="Rhea" id="RHEA-COMP:17339"/>
        <dbReference type="Rhea" id="RHEA-COMP:17340"/>
        <dbReference type="ChEBI" id="CHEBI:33019"/>
        <dbReference type="ChEBI" id="CHEBI:61560"/>
        <dbReference type="ChEBI" id="CHEBI:173112"/>
        <dbReference type="EC" id="2.7.7.7"/>
    </reaction>
</comment>
<dbReference type="InterPro" id="IPR039537">
    <property type="entry name" value="Retrotran_Ty1/copia-like"/>
</dbReference>
<feature type="domain" description="Integrase catalytic" evidence="25">
    <location>
        <begin position="1865"/>
        <end position="2034"/>
    </location>
</feature>
<protein>
    <recommendedName>
        <fullName evidence="25">Integrase catalytic domain-containing protein</fullName>
    </recommendedName>
</protein>
<dbReference type="GO" id="GO:0032196">
    <property type="term" value="P:transposition"/>
    <property type="evidence" value="ECO:0007669"/>
    <property type="project" value="UniProtKB-KW"/>
</dbReference>
<feature type="compositionally biased region" description="Pro residues" evidence="24">
    <location>
        <begin position="824"/>
        <end position="849"/>
    </location>
</feature>
<keyword evidence="9" id="KW-0064">Aspartyl protease</keyword>
<keyword evidence="12" id="KW-0067">ATP-binding</keyword>
<keyword evidence="6" id="KW-0540">Nuclease</keyword>
<dbReference type="InterPro" id="IPR054722">
    <property type="entry name" value="PolX-like_BBD"/>
</dbReference>
<dbReference type="GO" id="GO:0005524">
    <property type="term" value="F:ATP binding"/>
    <property type="evidence" value="ECO:0007669"/>
    <property type="project" value="UniProtKB-KW"/>
</dbReference>
<dbReference type="InterPro" id="IPR012337">
    <property type="entry name" value="RNaseH-like_sf"/>
</dbReference>
<keyword evidence="16" id="KW-0695">RNA-directed DNA polymerase</keyword>
<feature type="compositionally biased region" description="Polar residues" evidence="24">
    <location>
        <begin position="1779"/>
        <end position="1789"/>
    </location>
</feature>
<keyword evidence="14" id="KW-0694">RNA-binding</keyword>
<feature type="domain" description="Integrase catalytic" evidence="25">
    <location>
        <begin position="573"/>
        <end position="742"/>
    </location>
</feature>
<dbReference type="GO" id="GO:0015074">
    <property type="term" value="P:DNA integration"/>
    <property type="evidence" value="ECO:0007669"/>
    <property type="project" value="UniProtKB-KW"/>
</dbReference>
<organism evidence="26 27">
    <name type="scientific">Penicillium cataractarum</name>
    <dbReference type="NCBI Taxonomy" id="2100454"/>
    <lineage>
        <taxon>Eukaryota</taxon>
        <taxon>Fungi</taxon>
        <taxon>Dikarya</taxon>
        <taxon>Ascomycota</taxon>
        <taxon>Pezizomycotina</taxon>
        <taxon>Eurotiomycetes</taxon>
        <taxon>Eurotiomycetidae</taxon>
        <taxon>Eurotiales</taxon>
        <taxon>Aspergillaceae</taxon>
        <taxon>Penicillium</taxon>
    </lineage>
</organism>
<keyword evidence="20" id="KW-0233">DNA recombination</keyword>
<dbReference type="RefSeq" id="XP_056550013.1">
    <property type="nucleotide sequence ID" value="XM_056704053.1"/>
</dbReference>
<dbReference type="GO" id="GO:0004519">
    <property type="term" value="F:endonuclease activity"/>
    <property type="evidence" value="ECO:0007669"/>
    <property type="project" value="UniProtKB-KW"/>
</dbReference>
<keyword evidence="18" id="KW-0917">Virion maturation</keyword>
<dbReference type="Gene3D" id="3.30.420.10">
    <property type="entry name" value="Ribonuclease H-like superfamily/Ribonuclease H"/>
    <property type="match status" value="2"/>
</dbReference>
<keyword evidence="21" id="KW-0511">Multifunctional enzyme</keyword>
<keyword evidence="17" id="KW-0808">Transferase</keyword>
<evidence type="ECO:0000256" key="23">
    <source>
        <dbReference type="ARBA" id="ARBA00049244"/>
    </source>
</evidence>
<keyword evidence="2" id="KW-0815">Transposition</keyword>
<keyword evidence="3" id="KW-1188">Viral release from host cell</keyword>
<evidence type="ECO:0000313" key="26">
    <source>
        <dbReference type="EMBL" id="KAJ5358727.1"/>
    </source>
</evidence>
<evidence type="ECO:0000313" key="27">
    <source>
        <dbReference type="Proteomes" id="UP001147782"/>
    </source>
</evidence>
<dbReference type="GO" id="GO:0003677">
    <property type="term" value="F:DNA binding"/>
    <property type="evidence" value="ECO:0007669"/>
    <property type="project" value="UniProtKB-KW"/>
</dbReference>
<evidence type="ECO:0000256" key="21">
    <source>
        <dbReference type="ARBA" id="ARBA00023268"/>
    </source>
</evidence>
<dbReference type="OrthoDB" id="3799035at2759"/>
<accession>A0A9W9REW5</accession>
<dbReference type="GO" id="GO:0006310">
    <property type="term" value="P:DNA recombination"/>
    <property type="evidence" value="ECO:0007669"/>
    <property type="project" value="UniProtKB-KW"/>
</dbReference>
<dbReference type="InterPro" id="IPR036397">
    <property type="entry name" value="RNaseH_sf"/>
</dbReference>
<evidence type="ECO:0000256" key="5">
    <source>
        <dbReference type="ARBA" id="ARBA00022695"/>
    </source>
</evidence>
<dbReference type="GO" id="GO:0003887">
    <property type="term" value="F:DNA-directed DNA polymerase activity"/>
    <property type="evidence" value="ECO:0007669"/>
    <property type="project" value="UniProtKB-KW"/>
</dbReference>
<dbReference type="EMBL" id="JAPZBS010000009">
    <property type="protein sequence ID" value="KAJ5358727.1"/>
    <property type="molecule type" value="Genomic_DNA"/>
</dbReference>
<dbReference type="InterPro" id="IPR057670">
    <property type="entry name" value="SH3_retrovirus"/>
</dbReference>
<evidence type="ECO:0000256" key="12">
    <source>
        <dbReference type="ARBA" id="ARBA00022840"/>
    </source>
</evidence>
<feature type="compositionally biased region" description="Basic and acidic residues" evidence="24">
    <location>
        <begin position="263"/>
        <end position="280"/>
    </location>
</feature>
<dbReference type="Pfam" id="PF22936">
    <property type="entry name" value="Pol_BBD"/>
    <property type="match status" value="2"/>
</dbReference>
<evidence type="ECO:0000256" key="1">
    <source>
        <dbReference type="ARBA" id="ARBA00002180"/>
    </source>
</evidence>
<evidence type="ECO:0000256" key="4">
    <source>
        <dbReference type="ARBA" id="ARBA00022670"/>
    </source>
</evidence>
<reference evidence="26" key="1">
    <citation type="submission" date="2022-11" db="EMBL/GenBank/DDBJ databases">
        <authorList>
            <person name="Petersen C."/>
        </authorList>
    </citation>
    <scope>NUCLEOTIDE SEQUENCE</scope>
    <source>
        <strain evidence="26">IBT 29864</strain>
    </source>
</reference>
<evidence type="ECO:0000256" key="7">
    <source>
        <dbReference type="ARBA" id="ARBA00022723"/>
    </source>
</evidence>
<dbReference type="PANTHER" id="PTHR42648">
    <property type="entry name" value="TRANSPOSASE, PUTATIVE-RELATED"/>
    <property type="match status" value="1"/>
</dbReference>
<dbReference type="InterPro" id="IPR025314">
    <property type="entry name" value="DUF4219"/>
</dbReference>
<dbReference type="GO" id="GO:0005634">
    <property type="term" value="C:nucleus"/>
    <property type="evidence" value="ECO:0007669"/>
    <property type="project" value="UniProtKB-ARBA"/>
</dbReference>
<keyword evidence="8" id="KW-0547">Nucleotide-binding</keyword>
<feature type="compositionally biased region" description="Basic and acidic residues" evidence="24">
    <location>
        <begin position="1554"/>
        <end position="1582"/>
    </location>
</feature>
<comment type="function">
    <text evidence="1">The aspartyl protease (PR) mediates the proteolytic cleavages of the Gag and Gag-Pol polyproteins after assembly of the VLP.</text>
</comment>
<feature type="region of interest" description="Disordered" evidence="24">
    <location>
        <begin position="860"/>
        <end position="879"/>
    </location>
</feature>
<feature type="region of interest" description="Disordered" evidence="24">
    <location>
        <begin position="2103"/>
        <end position="2183"/>
    </location>
</feature>
<dbReference type="SUPFAM" id="SSF56672">
    <property type="entry name" value="DNA/RNA polymerases"/>
    <property type="match status" value="2"/>
</dbReference>
<evidence type="ECO:0000256" key="13">
    <source>
        <dbReference type="ARBA" id="ARBA00022842"/>
    </source>
</evidence>
<feature type="region of interest" description="Disordered" evidence="24">
    <location>
        <begin position="1554"/>
        <end position="1603"/>
    </location>
</feature>
<comment type="caution">
    <text evidence="26">The sequence shown here is derived from an EMBL/GenBank/DDBJ whole genome shotgun (WGS) entry which is preliminary data.</text>
</comment>
<evidence type="ECO:0000256" key="6">
    <source>
        <dbReference type="ARBA" id="ARBA00022722"/>
    </source>
</evidence>
<dbReference type="PROSITE" id="PS50994">
    <property type="entry name" value="INTEGRASE"/>
    <property type="match status" value="2"/>
</dbReference>
<dbReference type="InterPro" id="IPR001878">
    <property type="entry name" value="Znf_CCHC"/>
</dbReference>
<dbReference type="Gene3D" id="4.10.60.10">
    <property type="entry name" value="Zinc finger, CCHC-type"/>
    <property type="match status" value="2"/>
</dbReference>
<dbReference type="Proteomes" id="UP001147782">
    <property type="component" value="Unassembled WGS sequence"/>
</dbReference>
<evidence type="ECO:0000256" key="8">
    <source>
        <dbReference type="ARBA" id="ARBA00022741"/>
    </source>
</evidence>
<gene>
    <name evidence="26" type="ORF">N7496_011140</name>
</gene>
<dbReference type="Pfam" id="PF00665">
    <property type="entry name" value="rve"/>
    <property type="match status" value="2"/>
</dbReference>
<evidence type="ECO:0000256" key="17">
    <source>
        <dbReference type="ARBA" id="ARBA00022932"/>
    </source>
</evidence>
<feature type="region of interest" description="Disordered" evidence="24">
    <location>
        <begin position="263"/>
        <end position="311"/>
    </location>
</feature>
<sequence length="2728" mass="307196">MSALVQDSPDRAVTAIEPLTGSDNYATWKRLMTSYLKARQVWDVVSGDLQRPDCQFKYAKPITADITPLVEPHLNGAVRQRAIEARLEVEVQAFERHKEWSRREAEAYHIIFRYLSPNISVHVAGLETSRELWNELEERYRRMELATTREFVDRVRLLVHRLNAIAPGSIGDRTHIAILLTQIGPEYVLVVDAIQNDKDPVNPTTIGNRLANAEQTVQRKDAATVPHGVSGPSNNASINTVQKTAKKCTYCKKRGHVAVDCWKKQREQQPPRDHALKTERSVSGSPRHNLQTIPVSQREERQGPPTSKRPRINIVRARVTTLYTHAPASSSRWILDSAATSHICWDRSCFVSLRPYREMLDTAGDPVEAEGIGTVKLTLRGKSSHPLVLKNVYFAPRIGMNLISVPKLLRDRYSVVAHPQNVFVQRRGRTVGTAYHAEEDLLILRCHVSPRSRERVQLARAPTNRGHADPLEPQAVVMDVDDPQESSGVGCASPTSELGGEARILEEDACTGVNQASEALWHARMGHLNRGDLRVVLRQTGTPYRPLTHSELLATPQCPACMSGKQHQKRNSRARRPRLHSSRIFEMIHSDIMEMPVAKDGSRYVITFTDDYSRGSWAYAMRWKYEALQKFRQFEAWVHRQFGAQIKRFLTDNGREYLPIGTHLESQGVEFDTSPPYCKGQNGLAERTNRTIRERINTLLSDAKLPPSWWTELLDTVVYLKLRAPASILQKKTPYEVIYGKPPKLLHLRRIGSRAWVLIPKEHRAKIGPRSSECRLLGYCEPNQYKLYEVHSGRTIFSRDVEFDERTPVAPLIEGETGNDLPDNAPPSPIFPEPMLPPSGGPPTPPPSPDKLENAAPCERVNNVPSDSEPVDVPSPVNPIQHETEATQDLGYSLYGRRRRPSRRLLESLGKVYATGTLNATVAKDVDPLTFHEAVSGPNQLEWWAAIQKEYASLLEYGTWEKVPRNEVPPGDRIIGCKWVFKTKTNGIRKARLVIKGYRQKHGIDYHETFAAVSRMDSVRSIVASAVLRGWKLHQFDAVTAFLHGDVDSSIYMELPEGFEEDGYVCRLRRSLYGLKQAPRIWYQCVHRVLVAHGFTMAQSDNCVFYKPNCVVCVYVDDFLVAAADDAEIQQLRRALESEFKLNDLGKPRSFLGIQFDFHADGSISIHQHQYIQKVLSDFCMETCQPKSTPMAPKVLLNNVPDGSDLDEDTKARFGTAIGSLMYLMVGTRPDIAFALGTLSRFTSRPQSHHQAALQRLLRYVKATQFYRITYRSGQLIGYTDADFGGSVVTDGAYSTSGYVFKLAGAPVSWSSKRQGEVATSTTHAEYIGQYNAILHLQWLRTFLAETDLFRSPVTNIMADNQSAIALSRNPEFHKRTKHFNVKFHYQRAVLNSGEISLEYIPTEEQAADGLTKPLGPSPFIKFCKLLGICTEEHMKEDVTREFVDRVRLLVHRLNAIAPGSIGDRAHIAILLTQIGPEYVLVVDAIQNDKDPVNPTTIGNRLANAEQTVQRKDAATLPRGAQGSSSNTSINTVQKTAKKCAYCKKRGHVAAECWKKQREQQPSRDHALKTERSVSGSPRHDLQLIPSSQREERQGPPTSKRPRINIVRARVTTLYTHAPTPSSRWILDSAATSHVCWDRSCFVSLRPHREMLDTAGDPVEAEGIGTVKLTLWGKFNHPLVLKNVYFAPRIGMNLISVPNLLRDRYSVVAHPQNVFVQRRGRTVGTAYHAEEDLLILRCYVSQRSRERVQLARAPADCVHADSLEPQAVDMDVDDPLESSGAQSAATTSELGGEARILEEDASEGVDQATEALWHARMGHLNRGDLRVVLRQTGTPYRPLTRAELLATPQCPACMSGKQHQKRNSRARRPRLHSSRIFEMIHSDIMEMPVAKDGSRYVITFTDDYSRGSWAYAMRWKHEALQKFRQFETWVHRQFGAKIKRFLTDNGREYLPIGTHLESQGVEFDTSPPYCKGQNGLAERTNRTIRERINTLLSDAKLPPSWWPEILETVVYLKLRAPASILQKKTPYEVIYGKLPKLLHLRRIGSRAWVLIPKEHRRKLGPRSSECRLLGYCEPNQYKLYEVHSGRTVFSRDVEFDERTPVAPFIEGETGNDLPDNAPPSPVFPEPILPPSGTPLTPPPSPDGPENVPPDPVDNVPSQPVDIPSPVNPIPSETQATPDLGYSLYGRRRRPSRRLLESLGKVYATGTLNATAAKDVDPSTFNDAVSGPNQLEWWAAIQKEYMSLLEHGTWEKVPRKEVPVGNHIIGCKWVFKTKDNGIRKARLVIKGYRQKQGIDYHETFAAVSRMDSVRSIVASAVLRGWKLHQFDAVTAFLHGDVDSAIYMELPEGFEEDGYVCRLQRSLYGLKQAPRIWYQCVHRVLVAHGFTMAQSDNCVFYKSNCVVCVYVDDFLVAAADDAEIQQLRMALESEFKLNDLGTPCSFLGIQFEFHADGRVSIHQHQYIQKVLSDFCMESCQPKSTPMAPKALLNYIPEGSELDEDAKSRFGSAIGSLMYLMVGTRPDIAFALGTLSRFISRPQLHHQAALQRLLRYIKATLFYRITYRSGQLIGYTDADFGGSVVTDGAYSTSGYVFKLAGAPVSWSSRRQGEVATSTTHAEYIGQYNAILHLQWLRTFLAETHLFQSPVTNIMADNQSAIALSRNPEFHKRTKHFNVKFHYQRAVLNTGEISLEYVPTAEQAADGLTKPLGPSPFTKFCNLLGIDTEELIKENV</sequence>
<dbReference type="PANTHER" id="PTHR42648:SF11">
    <property type="entry name" value="TRANSPOSON TY4-P GAG-POL POLYPROTEIN"/>
    <property type="match status" value="1"/>
</dbReference>
<evidence type="ECO:0000256" key="14">
    <source>
        <dbReference type="ARBA" id="ARBA00022884"/>
    </source>
</evidence>
<keyword evidence="19" id="KW-0238">DNA-binding</keyword>
<dbReference type="InterPro" id="IPR001584">
    <property type="entry name" value="Integrase_cat-core"/>
</dbReference>
<keyword evidence="11" id="KW-0378">Hydrolase</keyword>
<keyword evidence="27" id="KW-1185">Reference proteome</keyword>
<reference evidence="26" key="2">
    <citation type="journal article" date="2023" name="IMA Fungus">
        <title>Comparative genomic study of the Penicillium genus elucidates a diverse pangenome and 15 lateral gene transfer events.</title>
        <authorList>
            <person name="Petersen C."/>
            <person name="Sorensen T."/>
            <person name="Nielsen M.R."/>
            <person name="Sondergaard T.E."/>
            <person name="Sorensen J.L."/>
            <person name="Fitzpatrick D.A."/>
            <person name="Frisvad J.C."/>
            <person name="Nielsen K.L."/>
        </authorList>
    </citation>
    <scope>NUCLEOTIDE SEQUENCE</scope>
    <source>
        <strain evidence="26">IBT 29864</strain>
    </source>
</reference>
<evidence type="ECO:0000256" key="18">
    <source>
        <dbReference type="ARBA" id="ARBA00023113"/>
    </source>
</evidence>
<dbReference type="GO" id="GO:0008270">
    <property type="term" value="F:zinc ion binding"/>
    <property type="evidence" value="ECO:0007669"/>
    <property type="project" value="InterPro"/>
</dbReference>
<dbReference type="SMART" id="SM00343">
    <property type="entry name" value="ZnF_C2HC"/>
    <property type="match status" value="2"/>
</dbReference>
<evidence type="ECO:0000256" key="10">
    <source>
        <dbReference type="ARBA" id="ARBA00022759"/>
    </source>
</evidence>
<feature type="region of interest" description="Disordered" evidence="24">
    <location>
        <begin position="1772"/>
        <end position="1792"/>
    </location>
</feature>
<dbReference type="Pfam" id="PF25597">
    <property type="entry name" value="SH3_retrovirus"/>
    <property type="match status" value="2"/>
</dbReference>
<feature type="compositionally biased region" description="Pro residues" evidence="24">
    <location>
        <begin position="2116"/>
        <end position="2151"/>
    </location>
</feature>
<dbReference type="Pfam" id="PF13961">
    <property type="entry name" value="DUF4219"/>
    <property type="match status" value="1"/>
</dbReference>
<dbReference type="InterPro" id="IPR043502">
    <property type="entry name" value="DNA/RNA_pol_sf"/>
</dbReference>
<name>A0A9W9REW5_9EURO</name>
<evidence type="ECO:0000256" key="9">
    <source>
        <dbReference type="ARBA" id="ARBA00022750"/>
    </source>
</evidence>
<feature type="region of interest" description="Disordered" evidence="24">
    <location>
        <begin position="811"/>
        <end position="855"/>
    </location>
</feature>
<dbReference type="GO" id="GO:0003723">
    <property type="term" value="F:RNA binding"/>
    <property type="evidence" value="ECO:0007669"/>
    <property type="project" value="UniProtKB-KW"/>
</dbReference>
<dbReference type="CDD" id="cd09272">
    <property type="entry name" value="RNase_HI_RT_Ty1"/>
    <property type="match status" value="2"/>
</dbReference>
<feature type="region of interest" description="Disordered" evidence="24">
    <location>
        <begin position="1506"/>
        <end position="1531"/>
    </location>
</feature>
<dbReference type="GeneID" id="81443232"/>
<dbReference type="GO" id="GO:0004190">
    <property type="term" value="F:aspartic-type endopeptidase activity"/>
    <property type="evidence" value="ECO:0007669"/>
    <property type="project" value="UniProtKB-KW"/>
</dbReference>
<keyword evidence="10" id="KW-0255">Endonuclease</keyword>
<feature type="compositionally biased region" description="Polar residues" evidence="24">
    <location>
        <begin position="281"/>
        <end position="295"/>
    </location>
</feature>
<keyword evidence="7" id="KW-0479">Metal-binding</keyword>
<evidence type="ECO:0000256" key="2">
    <source>
        <dbReference type="ARBA" id="ARBA00022578"/>
    </source>
</evidence>
<dbReference type="InterPro" id="IPR013103">
    <property type="entry name" value="RVT_2"/>
</dbReference>
<dbReference type="GO" id="GO:0006508">
    <property type="term" value="P:proteolysis"/>
    <property type="evidence" value="ECO:0007669"/>
    <property type="project" value="UniProtKB-KW"/>
</dbReference>
<evidence type="ECO:0000256" key="11">
    <source>
        <dbReference type="ARBA" id="ARBA00022801"/>
    </source>
</evidence>
<evidence type="ECO:0000256" key="16">
    <source>
        <dbReference type="ARBA" id="ARBA00022918"/>
    </source>
</evidence>
<dbReference type="SUPFAM" id="SSF53098">
    <property type="entry name" value="Ribonuclease H-like"/>
    <property type="match status" value="2"/>
</dbReference>
<evidence type="ECO:0000256" key="19">
    <source>
        <dbReference type="ARBA" id="ARBA00023125"/>
    </source>
</evidence>
<keyword evidence="13" id="KW-0460">Magnesium</keyword>
<keyword evidence="17" id="KW-0239">DNA-directed DNA polymerase</keyword>
<evidence type="ECO:0000259" key="25">
    <source>
        <dbReference type="PROSITE" id="PS50994"/>
    </source>
</evidence>
<evidence type="ECO:0000256" key="24">
    <source>
        <dbReference type="SAM" id="MobiDB-lite"/>
    </source>
</evidence>
<evidence type="ECO:0000256" key="22">
    <source>
        <dbReference type="ARBA" id="ARBA00048173"/>
    </source>
</evidence>
<evidence type="ECO:0000256" key="20">
    <source>
        <dbReference type="ARBA" id="ARBA00023172"/>
    </source>
</evidence>
<keyword evidence="5" id="KW-0548">Nucleotidyltransferase</keyword>
<feature type="compositionally biased region" description="Low complexity" evidence="24">
    <location>
        <begin position="863"/>
        <end position="879"/>
    </location>
</feature>
<evidence type="ECO:0000256" key="15">
    <source>
        <dbReference type="ARBA" id="ARBA00022908"/>
    </source>
</evidence>
<feature type="compositionally biased region" description="Polar residues" evidence="24">
    <location>
        <begin position="1522"/>
        <end position="1531"/>
    </location>
</feature>
<evidence type="ECO:0000256" key="3">
    <source>
        <dbReference type="ARBA" id="ARBA00022612"/>
    </source>
</evidence>
<feature type="compositionally biased region" description="Low complexity" evidence="24">
    <location>
        <begin position="2152"/>
        <end position="2161"/>
    </location>
</feature>
<proteinExistence type="predicted"/>
<keyword evidence="15" id="KW-0229">DNA integration</keyword>
<keyword evidence="4" id="KW-0645">Protease</keyword>